<accession>A0ABU0A209</accession>
<evidence type="ECO:0000259" key="2">
    <source>
        <dbReference type="SMART" id="SM00418"/>
    </source>
</evidence>
<comment type="caution">
    <text evidence="3">The sequence shown here is derived from an EMBL/GenBank/DDBJ whole genome shotgun (WGS) entry which is preliminary data.</text>
</comment>
<keyword evidence="4" id="KW-1185">Reference proteome</keyword>
<gene>
    <name evidence="3" type="ORF">J2S74_004977</name>
</gene>
<dbReference type="Proteomes" id="UP001230005">
    <property type="component" value="Unassembled WGS sequence"/>
</dbReference>
<dbReference type="InterPro" id="IPR011991">
    <property type="entry name" value="ArsR-like_HTH"/>
</dbReference>
<dbReference type="SMART" id="SM00418">
    <property type="entry name" value="HTH_ARSR"/>
    <property type="match status" value="1"/>
</dbReference>
<dbReference type="Gene3D" id="6.10.140.2180">
    <property type="match status" value="1"/>
</dbReference>
<protein>
    <submittedName>
        <fullName evidence="3">DNA-binding transcriptional ArsR family regulator</fullName>
    </submittedName>
</protein>
<sequence>MGQSKGDVILHPVRMKIIQALAGRSLTVQDLMDKIPDIPQATMYRHLNMLKKHQIVLVQDEQKKRGVIEKTYTLDVRNSFISGEEAKQISKEDYLRYFMMFYGNLLRLMEEYFEDEVNLEKDGFGFHQLELNLNEEEGVRFLQDYKALITKYQFEPRGDRKKRTMATAFIPERNGDRKSE</sequence>
<dbReference type="InterPro" id="IPR036388">
    <property type="entry name" value="WH-like_DNA-bd_sf"/>
</dbReference>
<dbReference type="InterPro" id="IPR001845">
    <property type="entry name" value="HTH_ArsR_DNA-bd_dom"/>
</dbReference>
<evidence type="ECO:0000256" key="1">
    <source>
        <dbReference type="ARBA" id="ARBA00023125"/>
    </source>
</evidence>
<reference evidence="3 4" key="1">
    <citation type="submission" date="2023-07" db="EMBL/GenBank/DDBJ databases">
        <title>Genomic Encyclopedia of Type Strains, Phase IV (KMG-IV): sequencing the most valuable type-strain genomes for metagenomic binning, comparative biology and taxonomic classification.</title>
        <authorList>
            <person name="Goeker M."/>
        </authorList>
    </citation>
    <scope>NUCLEOTIDE SEQUENCE [LARGE SCALE GENOMIC DNA]</scope>
    <source>
        <strain evidence="3 4">DSM 9768</strain>
    </source>
</reference>
<evidence type="ECO:0000313" key="3">
    <source>
        <dbReference type="EMBL" id="MDQ0257519.1"/>
    </source>
</evidence>
<dbReference type="GO" id="GO:0003677">
    <property type="term" value="F:DNA binding"/>
    <property type="evidence" value="ECO:0007669"/>
    <property type="project" value="UniProtKB-KW"/>
</dbReference>
<dbReference type="Pfam" id="PF12840">
    <property type="entry name" value="HTH_20"/>
    <property type="match status" value="1"/>
</dbReference>
<evidence type="ECO:0000313" key="4">
    <source>
        <dbReference type="Proteomes" id="UP001230005"/>
    </source>
</evidence>
<dbReference type="SUPFAM" id="SSF46785">
    <property type="entry name" value="Winged helix' DNA-binding domain"/>
    <property type="match status" value="1"/>
</dbReference>
<dbReference type="InterPro" id="IPR036390">
    <property type="entry name" value="WH_DNA-bd_sf"/>
</dbReference>
<dbReference type="EMBL" id="JAUSUG010000029">
    <property type="protein sequence ID" value="MDQ0257519.1"/>
    <property type="molecule type" value="Genomic_DNA"/>
</dbReference>
<organism evidence="3 4">
    <name type="scientific">Evansella vedderi</name>
    <dbReference type="NCBI Taxonomy" id="38282"/>
    <lineage>
        <taxon>Bacteria</taxon>
        <taxon>Bacillati</taxon>
        <taxon>Bacillota</taxon>
        <taxon>Bacilli</taxon>
        <taxon>Bacillales</taxon>
        <taxon>Bacillaceae</taxon>
        <taxon>Evansella</taxon>
    </lineage>
</organism>
<feature type="domain" description="HTH arsR-type" evidence="2">
    <location>
        <begin position="4"/>
        <end position="86"/>
    </location>
</feature>
<dbReference type="NCBIfam" id="NF005061">
    <property type="entry name" value="PRK06474.1"/>
    <property type="match status" value="1"/>
</dbReference>
<dbReference type="Gene3D" id="1.10.10.10">
    <property type="entry name" value="Winged helix-like DNA-binding domain superfamily/Winged helix DNA-binding domain"/>
    <property type="match status" value="1"/>
</dbReference>
<dbReference type="CDD" id="cd00090">
    <property type="entry name" value="HTH_ARSR"/>
    <property type="match status" value="1"/>
</dbReference>
<keyword evidence="1 3" id="KW-0238">DNA-binding</keyword>
<proteinExistence type="predicted"/>
<dbReference type="RefSeq" id="WP_307331376.1">
    <property type="nucleotide sequence ID" value="NZ_JAUSUG010000029.1"/>
</dbReference>
<name>A0ABU0A209_9BACI</name>